<accession>A0A4C1U6H7</accession>
<dbReference type="EMBL" id="BGZK01000134">
    <property type="protein sequence ID" value="GBP21909.1"/>
    <property type="molecule type" value="Genomic_DNA"/>
</dbReference>
<protein>
    <submittedName>
        <fullName evidence="1">Uncharacterized protein</fullName>
    </submittedName>
</protein>
<name>A0A4C1U6H7_EUMVA</name>
<evidence type="ECO:0000313" key="2">
    <source>
        <dbReference type="Proteomes" id="UP000299102"/>
    </source>
</evidence>
<sequence length="100" mass="11373">MKIHAVAAECAGRYDGDRARALPSLRQYLYFLFTPTLVYRNQYPSKSECRVPAITERPLRAHNAITVLCRRPCPINAANKMSTRHTTGHRFRNCNAIAVL</sequence>
<gene>
    <name evidence="1" type="ORF">EVAR_7122_1</name>
</gene>
<evidence type="ECO:0000313" key="1">
    <source>
        <dbReference type="EMBL" id="GBP21909.1"/>
    </source>
</evidence>
<dbReference type="AlphaFoldDB" id="A0A4C1U6H7"/>
<comment type="caution">
    <text evidence="1">The sequence shown here is derived from an EMBL/GenBank/DDBJ whole genome shotgun (WGS) entry which is preliminary data.</text>
</comment>
<keyword evidence="2" id="KW-1185">Reference proteome</keyword>
<dbReference type="Proteomes" id="UP000299102">
    <property type="component" value="Unassembled WGS sequence"/>
</dbReference>
<organism evidence="1 2">
    <name type="scientific">Eumeta variegata</name>
    <name type="common">Bagworm moth</name>
    <name type="synonym">Eumeta japonica</name>
    <dbReference type="NCBI Taxonomy" id="151549"/>
    <lineage>
        <taxon>Eukaryota</taxon>
        <taxon>Metazoa</taxon>
        <taxon>Ecdysozoa</taxon>
        <taxon>Arthropoda</taxon>
        <taxon>Hexapoda</taxon>
        <taxon>Insecta</taxon>
        <taxon>Pterygota</taxon>
        <taxon>Neoptera</taxon>
        <taxon>Endopterygota</taxon>
        <taxon>Lepidoptera</taxon>
        <taxon>Glossata</taxon>
        <taxon>Ditrysia</taxon>
        <taxon>Tineoidea</taxon>
        <taxon>Psychidae</taxon>
        <taxon>Oiketicinae</taxon>
        <taxon>Eumeta</taxon>
    </lineage>
</organism>
<proteinExistence type="predicted"/>
<dbReference type="OrthoDB" id="10039049at2759"/>
<reference evidence="1 2" key="1">
    <citation type="journal article" date="2019" name="Commun. Biol.">
        <title>The bagworm genome reveals a unique fibroin gene that provides high tensile strength.</title>
        <authorList>
            <person name="Kono N."/>
            <person name="Nakamura H."/>
            <person name="Ohtoshi R."/>
            <person name="Tomita M."/>
            <person name="Numata K."/>
            <person name="Arakawa K."/>
        </authorList>
    </citation>
    <scope>NUCLEOTIDE SEQUENCE [LARGE SCALE GENOMIC DNA]</scope>
</reference>